<evidence type="ECO:0000259" key="5">
    <source>
        <dbReference type="Pfam" id="PF00808"/>
    </source>
</evidence>
<evidence type="ECO:0000313" key="7">
    <source>
        <dbReference type="Proteomes" id="UP001363151"/>
    </source>
</evidence>
<reference evidence="6 7" key="1">
    <citation type="submission" date="2024-03" db="EMBL/GenBank/DDBJ databases">
        <title>Aureococcus anophagefferens CCMP1851 and Kratosvirus quantuckense: Draft genome of a second virus-susceptible host strain in the model system.</title>
        <authorList>
            <person name="Chase E."/>
            <person name="Truchon A.R."/>
            <person name="Schepens W."/>
            <person name="Wilhelm S.W."/>
        </authorList>
    </citation>
    <scope>NUCLEOTIDE SEQUENCE [LARGE SCALE GENOMIC DNA]</scope>
    <source>
        <strain evidence="6 7">CCMP1851</strain>
    </source>
</reference>
<dbReference type="InterPro" id="IPR009072">
    <property type="entry name" value="Histone-fold"/>
</dbReference>
<dbReference type="Gene3D" id="1.10.20.10">
    <property type="entry name" value="Histone, subunit A"/>
    <property type="match status" value="1"/>
</dbReference>
<evidence type="ECO:0000313" key="6">
    <source>
        <dbReference type="EMBL" id="KAK7249655.1"/>
    </source>
</evidence>
<organism evidence="6 7">
    <name type="scientific">Aureococcus anophagefferens</name>
    <name type="common">Harmful bloom alga</name>
    <dbReference type="NCBI Taxonomy" id="44056"/>
    <lineage>
        <taxon>Eukaryota</taxon>
        <taxon>Sar</taxon>
        <taxon>Stramenopiles</taxon>
        <taxon>Ochrophyta</taxon>
        <taxon>Pelagophyceae</taxon>
        <taxon>Pelagomonadales</taxon>
        <taxon>Pelagomonadaceae</taxon>
        <taxon>Aureococcus</taxon>
    </lineage>
</organism>
<dbReference type="Pfam" id="PF00808">
    <property type="entry name" value="CBFD_NFYB_HMF"/>
    <property type="match status" value="1"/>
</dbReference>
<comment type="similarity">
    <text evidence="1">Belongs to the NFYB/HAP3 subunit family.</text>
</comment>
<dbReference type="InterPro" id="IPR003958">
    <property type="entry name" value="CBFA_NFYB_domain"/>
</dbReference>
<proteinExistence type="inferred from homology"/>
<accession>A0ABR1G901</accession>
<protein>
    <submittedName>
        <fullName evidence="6">Nuclear transcription factor</fullName>
    </submittedName>
</protein>
<sequence>MADAPPPGLPTLGAPAALSGALADFKEQDRFLPIANIARIMKGNLPDNAKISKDAKEIVQECIRREPLRIFLEKYREKVKLEPDATSARAKRARKPTSF</sequence>
<keyword evidence="7" id="KW-1185">Reference proteome</keyword>
<dbReference type="Proteomes" id="UP001363151">
    <property type="component" value="Unassembled WGS sequence"/>
</dbReference>
<evidence type="ECO:0000256" key="1">
    <source>
        <dbReference type="ARBA" id="ARBA00009053"/>
    </source>
</evidence>
<dbReference type="SUPFAM" id="SSF47113">
    <property type="entry name" value="Histone-fold"/>
    <property type="match status" value="1"/>
</dbReference>
<feature type="domain" description="Transcription factor CBF/NF-Y/archaeal histone" evidence="5">
    <location>
        <begin position="31"/>
        <end position="63"/>
    </location>
</feature>
<evidence type="ECO:0000256" key="2">
    <source>
        <dbReference type="ARBA" id="ARBA00023015"/>
    </source>
</evidence>
<keyword evidence="4" id="KW-0804">Transcription</keyword>
<dbReference type="PANTHER" id="PTHR11064:SF9">
    <property type="entry name" value="NUCLEAR TRANSCRIPTION FACTOR Y SUBUNIT BETA"/>
    <property type="match status" value="1"/>
</dbReference>
<name>A0ABR1G901_AURAN</name>
<dbReference type="EMBL" id="JBBJCI010000040">
    <property type="protein sequence ID" value="KAK7249655.1"/>
    <property type="molecule type" value="Genomic_DNA"/>
</dbReference>
<keyword evidence="2" id="KW-0805">Transcription regulation</keyword>
<comment type="caution">
    <text evidence="6">The sequence shown here is derived from an EMBL/GenBank/DDBJ whole genome shotgun (WGS) entry which is preliminary data.</text>
</comment>
<gene>
    <name evidence="6" type="primary">NFYB</name>
    <name evidence="6" type="ORF">SO694_00004254</name>
</gene>
<dbReference type="PANTHER" id="PTHR11064">
    <property type="entry name" value="CCAAT-BINDING TRANSCRIPTION FACTOR-RELATED"/>
    <property type="match status" value="1"/>
</dbReference>
<evidence type="ECO:0000256" key="4">
    <source>
        <dbReference type="ARBA" id="ARBA00023163"/>
    </source>
</evidence>
<evidence type="ECO:0000256" key="3">
    <source>
        <dbReference type="ARBA" id="ARBA00023125"/>
    </source>
</evidence>
<keyword evidence="3" id="KW-0238">DNA-binding</keyword>
<dbReference type="InterPro" id="IPR027113">
    <property type="entry name" value="Transc_fact_NFYB/HAP3"/>
</dbReference>